<keyword evidence="3" id="KW-1185">Reference proteome</keyword>
<accession>A0A179IQS3</accession>
<proteinExistence type="predicted"/>
<organism evidence="2 3">
    <name type="scientific">Hydrogenibacillus schlegelii</name>
    <name type="common">Bacillus schlegelii</name>
    <dbReference type="NCBI Taxonomy" id="1484"/>
    <lineage>
        <taxon>Bacteria</taxon>
        <taxon>Bacillati</taxon>
        <taxon>Bacillota</taxon>
        <taxon>Bacilli</taxon>
        <taxon>Bacillales</taxon>
        <taxon>Bacillales Family X. Incertae Sedis</taxon>
        <taxon>Hydrogenibacillus</taxon>
    </lineage>
</organism>
<name>A0A179IQS3_HYDSH</name>
<evidence type="ECO:0000256" key="1">
    <source>
        <dbReference type="SAM" id="MobiDB-lite"/>
    </source>
</evidence>
<sequence>MTAAYRLESFFFEHIDQPGGSVEKSMQESGQIVFHQLFGQRQHPFAVRKNDRRMCLKPPRRFVETPPNRAKNLLITACIAGEAKTHKQVAVKGRMMGQDRRRSRQFSTTLAQSTSSRSMRRLIAREGRCRRFFQEKFGRQHKRQGGKRMRKSLAASGGDALSKAAHLCLKINRRLADIVQSTRHQGPKRKQR</sequence>
<gene>
    <name evidence="2" type="ORF">SA87_05935</name>
</gene>
<dbReference type="AlphaFoldDB" id="A0A179IQS3"/>
<feature type="compositionally biased region" description="Polar residues" evidence="1">
    <location>
        <begin position="105"/>
        <end position="117"/>
    </location>
</feature>
<reference evidence="2 3" key="1">
    <citation type="submission" date="2015-09" db="EMBL/GenBank/DDBJ databases">
        <title>Draft genome sequence of Hydrogenibacillus schlegelii DSM 2000.</title>
        <authorList>
            <person name="Hemp J."/>
        </authorList>
    </citation>
    <scope>NUCLEOTIDE SEQUENCE [LARGE SCALE GENOMIC DNA]</scope>
    <source>
        <strain evidence="2 3">MA 48</strain>
    </source>
</reference>
<protein>
    <submittedName>
        <fullName evidence="2">Uncharacterized protein</fullName>
    </submittedName>
</protein>
<feature type="region of interest" description="Disordered" evidence="1">
    <location>
        <begin position="94"/>
        <end position="118"/>
    </location>
</feature>
<dbReference type="Proteomes" id="UP000243024">
    <property type="component" value="Unassembled WGS sequence"/>
</dbReference>
<evidence type="ECO:0000313" key="2">
    <source>
        <dbReference type="EMBL" id="OAR05037.1"/>
    </source>
</evidence>
<dbReference type="EMBL" id="JXBB01000006">
    <property type="protein sequence ID" value="OAR05037.1"/>
    <property type="molecule type" value="Genomic_DNA"/>
</dbReference>
<evidence type="ECO:0000313" key="3">
    <source>
        <dbReference type="Proteomes" id="UP000243024"/>
    </source>
</evidence>
<comment type="caution">
    <text evidence="2">The sequence shown here is derived from an EMBL/GenBank/DDBJ whole genome shotgun (WGS) entry which is preliminary data.</text>
</comment>